<dbReference type="AlphaFoldDB" id="A0A1F8EFX8"/>
<protein>
    <submittedName>
        <fullName evidence="1">Uncharacterized protein</fullName>
    </submittedName>
</protein>
<organism evidence="1 2">
    <name type="scientific">Candidatus Yanofskybacteria bacterium RIFCSPHIGHO2_01_FULL_39_8b</name>
    <dbReference type="NCBI Taxonomy" id="1802659"/>
    <lineage>
        <taxon>Bacteria</taxon>
        <taxon>Candidatus Yanofskyibacteriota</taxon>
    </lineage>
</organism>
<dbReference type="Proteomes" id="UP000177594">
    <property type="component" value="Unassembled WGS sequence"/>
</dbReference>
<evidence type="ECO:0000313" key="2">
    <source>
        <dbReference type="Proteomes" id="UP000177594"/>
    </source>
</evidence>
<accession>A0A1F8EFX8</accession>
<dbReference type="EMBL" id="MGIZ01000010">
    <property type="protein sequence ID" value="OGM99752.1"/>
    <property type="molecule type" value="Genomic_DNA"/>
</dbReference>
<reference evidence="1 2" key="1">
    <citation type="journal article" date="2016" name="Nat. Commun.">
        <title>Thousands of microbial genomes shed light on interconnected biogeochemical processes in an aquifer system.</title>
        <authorList>
            <person name="Anantharaman K."/>
            <person name="Brown C.T."/>
            <person name="Hug L.A."/>
            <person name="Sharon I."/>
            <person name="Castelle C.J."/>
            <person name="Probst A.J."/>
            <person name="Thomas B.C."/>
            <person name="Singh A."/>
            <person name="Wilkins M.J."/>
            <person name="Karaoz U."/>
            <person name="Brodie E.L."/>
            <person name="Williams K.H."/>
            <person name="Hubbard S.S."/>
            <person name="Banfield J.F."/>
        </authorList>
    </citation>
    <scope>NUCLEOTIDE SEQUENCE [LARGE SCALE GENOMIC DNA]</scope>
</reference>
<gene>
    <name evidence="1" type="ORF">A2817_00860</name>
</gene>
<name>A0A1F8EFX8_9BACT</name>
<evidence type="ECO:0000313" key="1">
    <source>
        <dbReference type="EMBL" id="OGM99752.1"/>
    </source>
</evidence>
<proteinExistence type="predicted"/>
<comment type="caution">
    <text evidence="1">The sequence shown here is derived from an EMBL/GenBank/DDBJ whole genome shotgun (WGS) entry which is preliminary data.</text>
</comment>
<sequence length="322" mass="36543">MLEKHLLKERVPAPATELNEQGLEKLSEEERKAWHLLVPYVRKLAIKLSSFEGYVDPNIMKADTEFVEQMEQKFLRDDPRIAASQRRGEILEALLAEGIKHAKWLGPDTEPIIASRYDDIKNGVDFVLEILENQKFGYLALNVDVTSSIVQIGNNLEEVKKKIISGDLTEIKYFQSKRSGITGKKDTIPKVVIGIDSNALKELSLLRVELNTYRAALKKPENSSPTVQESLIKKAKEAGLKLSSHRIQVLILKEIEIQIEKYIEFANKNNYTKVASIYQSALNTIREIKSRPEAPKLSPNEEDQNSNDKVFQALQSALKDFN</sequence>